<sequence length="426" mass="48493">MHSNSAASILNEYNLTDDNSTINGSDKYYFSSDLIRREKSADFFPVLMPSFIYTAVLMLFGMPGNLIVVIVYKFKMAKTTSRHFIIALAVFDFINCAFGMPVELWLLTNFYNFDHPILCKLSRFSTFTMNNASTCVLIGIAVDRFRRVCMPLRPNMTVKHSKIMCISFAVISVILAIPALFIYNTKTIPQSTKVNGTFINMDFKTCYVVSKSGSPVPLIFSSYLFVIIILMILSLTIMYALIGRVVCSTRQPDRSNTNEHGGNKHFIVVDNTTLDRSRFSTRLMRSLSHYSPNFSTRQKSPGNASPLRDIIEPLAAAKRSHSDLSMRRHGGREIRAGRTTLILFIVTLVFVLSFVPYLALTSIRYISPEKIEKISNSGMMMYHFALRSYLLNSAVNPLIYCFLNRKFREKVKLLFKSVFCRCCMKN</sequence>
<accession>A0A9D4SBR4</accession>
<dbReference type="GO" id="GO:0004930">
    <property type="term" value="F:G protein-coupled receptor activity"/>
    <property type="evidence" value="ECO:0007669"/>
    <property type="project" value="UniProtKB-KW"/>
</dbReference>
<gene>
    <name evidence="11" type="ORF">DPMN_021413</name>
</gene>
<reference evidence="11" key="1">
    <citation type="journal article" date="2019" name="bioRxiv">
        <title>The Genome of the Zebra Mussel, Dreissena polymorpha: A Resource for Invasive Species Research.</title>
        <authorList>
            <person name="McCartney M.A."/>
            <person name="Auch B."/>
            <person name="Kono T."/>
            <person name="Mallez S."/>
            <person name="Zhang Y."/>
            <person name="Obille A."/>
            <person name="Becker A."/>
            <person name="Abrahante J.E."/>
            <person name="Garbe J."/>
            <person name="Badalamenti J.P."/>
            <person name="Herman A."/>
            <person name="Mangelson H."/>
            <person name="Liachko I."/>
            <person name="Sullivan S."/>
            <person name="Sone E.D."/>
            <person name="Koren S."/>
            <person name="Silverstein K.A.T."/>
            <person name="Beckman K.B."/>
            <person name="Gohl D.M."/>
        </authorList>
    </citation>
    <scope>NUCLEOTIDE SEQUENCE</scope>
    <source>
        <strain evidence="11">Duluth1</strain>
        <tissue evidence="11">Whole animal</tissue>
    </source>
</reference>
<dbReference type="AlphaFoldDB" id="A0A9D4SBR4"/>
<evidence type="ECO:0000256" key="1">
    <source>
        <dbReference type="ARBA" id="ARBA00004141"/>
    </source>
</evidence>
<feature type="transmembrane region" description="Helical" evidence="9">
    <location>
        <begin position="84"/>
        <end position="104"/>
    </location>
</feature>
<name>A0A9D4SBR4_DREPO</name>
<feature type="transmembrane region" description="Helical" evidence="9">
    <location>
        <begin position="163"/>
        <end position="183"/>
    </location>
</feature>
<feature type="domain" description="G-protein coupled receptors family 1 profile" evidence="10">
    <location>
        <begin position="64"/>
        <end position="400"/>
    </location>
</feature>
<organism evidence="11 12">
    <name type="scientific">Dreissena polymorpha</name>
    <name type="common">Zebra mussel</name>
    <name type="synonym">Mytilus polymorpha</name>
    <dbReference type="NCBI Taxonomy" id="45954"/>
    <lineage>
        <taxon>Eukaryota</taxon>
        <taxon>Metazoa</taxon>
        <taxon>Spiralia</taxon>
        <taxon>Lophotrochozoa</taxon>
        <taxon>Mollusca</taxon>
        <taxon>Bivalvia</taxon>
        <taxon>Autobranchia</taxon>
        <taxon>Heteroconchia</taxon>
        <taxon>Euheterodonta</taxon>
        <taxon>Imparidentia</taxon>
        <taxon>Neoheterodontei</taxon>
        <taxon>Myida</taxon>
        <taxon>Dreissenoidea</taxon>
        <taxon>Dreissenidae</taxon>
        <taxon>Dreissena</taxon>
    </lineage>
</organism>
<feature type="transmembrane region" description="Helical" evidence="9">
    <location>
        <begin position="218"/>
        <end position="242"/>
    </location>
</feature>
<dbReference type="InterPro" id="IPR017452">
    <property type="entry name" value="GPCR_Rhodpsn_7TM"/>
</dbReference>
<feature type="transmembrane region" description="Helical" evidence="9">
    <location>
        <begin position="124"/>
        <end position="142"/>
    </location>
</feature>
<evidence type="ECO:0000313" key="12">
    <source>
        <dbReference type="Proteomes" id="UP000828390"/>
    </source>
</evidence>
<feature type="transmembrane region" description="Helical" evidence="9">
    <location>
        <begin position="341"/>
        <end position="360"/>
    </location>
</feature>
<comment type="subcellular location">
    <subcellularLocation>
        <location evidence="1">Membrane</location>
        <topology evidence="1">Multi-pass membrane protein</topology>
    </subcellularLocation>
</comment>
<dbReference type="EMBL" id="JAIWYP010000001">
    <property type="protein sequence ID" value="KAH3897227.1"/>
    <property type="molecule type" value="Genomic_DNA"/>
</dbReference>
<evidence type="ECO:0000256" key="2">
    <source>
        <dbReference type="ARBA" id="ARBA00022692"/>
    </source>
</evidence>
<evidence type="ECO:0000256" key="8">
    <source>
        <dbReference type="RuleBase" id="RU000688"/>
    </source>
</evidence>
<comment type="similarity">
    <text evidence="8">Belongs to the G-protein coupled receptor 1 family.</text>
</comment>
<dbReference type="PROSITE" id="PS50262">
    <property type="entry name" value="G_PROTEIN_RECEP_F1_2"/>
    <property type="match status" value="1"/>
</dbReference>
<evidence type="ECO:0000256" key="4">
    <source>
        <dbReference type="ARBA" id="ARBA00023040"/>
    </source>
</evidence>
<dbReference type="GO" id="GO:0016020">
    <property type="term" value="C:membrane"/>
    <property type="evidence" value="ECO:0007669"/>
    <property type="project" value="UniProtKB-SubCell"/>
</dbReference>
<keyword evidence="5 9" id="KW-0472">Membrane</keyword>
<evidence type="ECO:0000313" key="11">
    <source>
        <dbReference type="EMBL" id="KAH3897227.1"/>
    </source>
</evidence>
<comment type="caution">
    <text evidence="11">The sequence shown here is derived from an EMBL/GenBank/DDBJ whole genome shotgun (WGS) entry which is preliminary data.</text>
</comment>
<feature type="transmembrane region" description="Helical" evidence="9">
    <location>
        <begin position="380"/>
        <end position="403"/>
    </location>
</feature>
<reference evidence="11" key="2">
    <citation type="submission" date="2020-11" db="EMBL/GenBank/DDBJ databases">
        <authorList>
            <person name="McCartney M.A."/>
            <person name="Auch B."/>
            <person name="Kono T."/>
            <person name="Mallez S."/>
            <person name="Becker A."/>
            <person name="Gohl D.M."/>
            <person name="Silverstein K.A.T."/>
            <person name="Koren S."/>
            <person name="Bechman K.B."/>
            <person name="Herman A."/>
            <person name="Abrahante J.E."/>
            <person name="Garbe J."/>
        </authorList>
    </citation>
    <scope>NUCLEOTIDE SEQUENCE</scope>
    <source>
        <strain evidence="11">Duluth1</strain>
        <tissue evidence="11">Whole animal</tissue>
    </source>
</reference>
<keyword evidence="3 9" id="KW-1133">Transmembrane helix</keyword>
<evidence type="ECO:0000256" key="9">
    <source>
        <dbReference type="SAM" id="Phobius"/>
    </source>
</evidence>
<dbReference type="InterPro" id="IPR000276">
    <property type="entry name" value="GPCR_Rhodpsn"/>
</dbReference>
<keyword evidence="4 8" id="KW-0297">G-protein coupled receptor</keyword>
<evidence type="ECO:0000256" key="5">
    <source>
        <dbReference type="ARBA" id="ARBA00023136"/>
    </source>
</evidence>
<dbReference type="Pfam" id="PF00001">
    <property type="entry name" value="7tm_1"/>
    <property type="match status" value="1"/>
</dbReference>
<feature type="transmembrane region" description="Helical" evidence="9">
    <location>
        <begin position="51"/>
        <end position="72"/>
    </location>
</feature>
<evidence type="ECO:0000259" key="10">
    <source>
        <dbReference type="PROSITE" id="PS50262"/>
    </source>
</evidence>
<evidence type="ECO:0000256" key="6">
    <source>
        <dbReference type="ARBA" id="ARBA00023170"/>
    </source>
</evidence>
<dbReference type="SUPFAM" id="SSF81321">
    <property type="entry name" value="Family A G protein-coupled receptor-like"/>
    <property type="match status" value="1"/>
</dbReference>
<evidence type="ECO:0000256" key="7">
    <source>
        <dbReference type="ARBA" id="ARBA00023224"/>
    </source>
</evidence>
<proteinExistence type="inferred from homology"/>
<dbReference type="PROSITE" id="PS00237">
    <property type="entry name" value="G_PROTEIN_RECEP_F1_1"/>
    <property type="match status" value="1"/>
</dbReference>
<dbReference type="CDD" id="cd00637">
    <property type="entry name" value="7tm_classA_rhodopsin-like"/>
    <property type="match status" value="1"/>
</dbReference>
<dbReference type="Proteomes" id="UP000828390">
    <property type="component" value="Unassembled WGS sequence"/>
</dbReference>
<protein>
    <recommendedName>
        <fullName evidence="10">G-protein coupled receptors family 1 profile domain-containing protein</fullName>
    </recommendedName>
</protein>
<keyword evidence="7 8" id="KW-0807">Transducer</keyword>
<keyword evidence="6 8" id="KW-0675">Receptor</keyword>
<dbReference type="PRINTS" id="PR00237">
    <property type="entry name" value="GPCRRHODOPSN"/>
</dbReference>
<dbReference type="Gene3D" id="1.20.1070.10">
    <property type="entry name" value="Rhodopsin 7-helix transmembrane proteins"/>
    <property type="match status" value="1"/>
</dbReference>
<dbReference type="OrthoDB" id="6117944at2759"/>
<keyword evidence="12" id="KW-1185">Reference proteome</keyword>
<dbReference type="PANTHER" id="PTHR24238:SF47">
    <property type="entry name" value="ECDYSTEROIDS_DOPAMINE RECEPTOR-RELATED"/>
    <property type="match status" value="1"/>
</dbReference>
<evidence type="ECO:0000256" key="3">
    <source>
        <dbReference type="ARBA" id="ARBA00022989"/>
    </source>
</evidence>
<keyword evidence="2 8" id="KW-0812">Transmembrane</keyword>
<dbReference type="PANTHER" id="PTHR24238">
    <property type="entry name" value="G-PROTEIN COUPLED RECEPTOR"/>
    <property type="match status" value="1"/>
</dbReference>